<evidence type="ECO:0000256" key="9">
    <source>
        <dbReference type="PIRSR" id="PIRSR640255-2"/>
    </source>
</evidence>
<dbReference type="Gene3D" id="3.40.570.10">
    <property type="entry name" value="Extracellular Endonuclease, subunit A"/>
    <property type="match status" value="2"/>
</dbReference>
<feature type="active site" description="Proton acceptor" evidence="8">
    <location>
        <position position="79"/>
    </location>
</feature>
<keyword evidence="11" id="KW-0812">Transmembrane</keyword>
<dbReference type="GO" id="GO:0005743">
    <property type="term" value="C:mitochondrial inner membrane"/>
    <property type="evidence" value="ECO:0007669"/>
    <property type="project" value="TreeGrafter"/>
</dbReference>
<evidence type="ECO:0000256" key="7">
    <source>
        <dbReference type="ARBA" id="ARBA00022842"/>
    </source>
</evidence>
<evidence type="ECO:0000256" key="10">
    <source>
        <dbReference type="RuleBase" id="RU366055"/>
    </source>
</evidence>
<dbReference type="GO" id="GO:0003676">
    <property type="term" value="F:nucleic acid binding"/>
    <property type="evidence" value="ECO:0007669"/>
    <property type="project" value="InterPro"/>
</dbReference>
<dbReference type="SMART" id="SM00477">
    <property type="entry name" value="NUC"/>
    <property type="match status" value="1"/>
</dbReference>
<feature type="transmembrane region" description="Helical" evidence="11">
    <location>
        <begin position="170"/>
        <end position="191"/>
    </location>
</feature>
<comment type="similarity">
    <text evidence="2 10">Belongs to the DNA/RNA non-specific endonuclease family.</text>
</comment>
<evidence type="ECO:0000256" key="3">
    <source>
        <dbReference type="ARBA" id="ARBA00022722"/>
    </source>
</evidence>
<evidence type="ECO:0000256" key="1">
    <source>
        <dbReference type="ARBA" id="ARBA00001946"/>
    </source>
</evidence>
<evidence type="ECO:0000313" key="14">
    <source>
        <dbReference type="Proteomes" id="UP000887574"/>
    </source>
</evidence>
<dbReference type="PANTHER" id="PTHR13966:SF5">
    <property type="entry name" value="ENDONUCLEASE G, MITOCHONDRIAL"/>
    <property type="match status" value="1"/>
</dbReference>
<dbReference type="InterPro" id="IPR020821">
    <property type="entry name" value="ENPP1-3/EXOG-like_nuc-like"/>
</dbReference>
<evidence type="ECO:0000259" key="12">
    <source>
        <dbReference type="SMART" id="SM00477"/>
    </source>
</evidence>
<dbReference type="InterPro" id="IPR001604">
    <property type="entry name" value="Endo_G_ENPP1-like_dom"/>
</dbReference>
<dbReference type="InterPro" id="IPR018524">
    <property type="entry name" value="DNA/RNA_endonuclease_AS"/>
</dbReference>
<reference evidence="15" key="1">
    <citation type="submission" date="2022-11" db="UniProtKB">
        <authorList>
            <consortium name="WormBaseParasite"/>
        </authorList>
    </citation>
    <scope>IDENTIFICATION</scope>
</reference>
<proteinExistence type="inferred from homology"/>
<feature type="domain" description="ENPP1-3/EXOG-like endonuclease/phosphodiesterase" evidence="12">
    <location>
        <begin position="14"/>
        <end position="162"/>
    </location>
</feature>
<keyword evidence="3 10" id="KW-0540">Nuclease</keyword>
<evidence type="ECO:0000259" key="13">
    <source>
        <dbReference type="SMART" id="SM00892"/>
    </source>
</evidence>
<sequence>MKFGYPGFDNLRTYEDFVLSYDRRTRTAHWVVEHLTPDRLVYDPSVDRSKSTFKPDTSIHTFFQSQNSDYLRSGYDRGHLAAAGNIEIGRGFNRDKWNDVEIHASCKKNRNVYICTGPLYLPQKESDGNFYPASYTPVTPSVSSNGTVRAQPVGGWLQLVRSLFAVPMQFVYSSVTKVFLFLYVLLFNPNLPVTRRRENRRLQDNTEAVNPGSPK</sequence>
<evidence type="ECO:0000256" key="6">
    <source>
        <dbReference type="ARBA" id="ARBA00022801"/>
    </source>
</evidence>
<dbReference type="PANTHER" id="PTHR13966">
    <property type="entry name" value="ENDONUCLEASE RELATED"/>
    <property type="match status" value="1"/>
</dbReference>
<evidence type="ECO:0000256" key="11">
    <source>
        <dbReference type="SAM" id="Phobius"/>
    </source>
</evidence>
<evidence type="ECO:0000256" key="2">
    <source>
        <dbReference type="ARBA" id="ARBA00010052"/>
    </source>
</evidence>
<keyword evidence="11" id="KW-1133">Transmembrane helix</keyword>
<evidence type="ECO:0000256" key="8">
    <source>
        <dbReference type="PIRSR" id="PIRSR640255-1"/>
    </source>
</evidence>
<name>A0A915EA29_9BILA</name>
<dbReference type="SUPFAM" id="SSF54060">
    <property type="entry name" value="His-Me finger endonucleases"/>
    <property type="match status" value="1"/>
</dbReference>
<dbReference type="Pfam" id="PF01223">
    <property type="entry name" value="Endonuclease_NS"/>
    <property type="match status" value="1"/>
</dbReference>
<keyword evidence="6 10" id="KW-0378">Hydrolase</keyword>
<organism evidence="14 15">
    <name type="scientific">Ditylenchus dipsaci</name>
    <dbReference type="NCBI Taxonomy" id="166011"/>
    <lineage>
        <taxon>Eukaryota</taxon>
        <taxon>Metazoa</taxon>
        <taxon>Ecdysozoa</taxon>
        <taxon>Nematoda</taxon>
        <taxon>Chromadorea</taxon>
        <taxon>Rhabditida</taxon>
        <taxon>Tylenchina</taxon>
        <taxon>Tylenchomorpha</taxon>
        <taxon>Sphaerularioidea</taxon>
        <taxon>Anguinidae</taxon>
        <taxon>Anguininae</taxon>
        <taxon>Ditylenchus</taxon>
    </lineage>
</organism>
<dbReference type="GO" id="GO:0006309">
    <property type="term" value="P:apoptotic DNA fragmentation"/>
    <property type="evidence" value="ECO:0007669"/>
    <property type="project" value="TreeGrafter"/>
</dbReference>
<dbReference type="GO" id="GO:0000014">
    <property type="term" value="F:single-stranded DNA endodeoxyribonuclease activity"/>
    <property type="evidence" value="ECO:0007669"/>
    <property type="project" value="TreeGrafter"/>
</dbReference>
<feature type="domain" description="DNA/RNA non-specific endonuclease/pyrophosphatase/phosphodiesterase" evidence="13">
    <location>
        <begin position="13"/>
        <end position="194"/>
    </location>
</feature>
<dbReference type="EC" id="3.1.30.-" evidence="10"/>
<dbReference type="AlphaFoldDB" id="A0A915EA29"/>
<dbReference type="GO" id="GO:0005634">
    <property type="term" value="C:nucleus"/>
    <property type="evidence" value="ECO:0007669"/>
    <property type="project" value="TreeGrafter"/>
</dbReference>
<dbReference type="WBParaSite" id="jg4142">
    <property type="protein sequence ID" value="jg4142"/>
    <property type="gene ID" value="jg4142"/>
</dbReference>
<keyword evidence="4 9" id="KW-0479">Metal-binding</keyword>
<dbReference type="GO" id="GO:0004521">
    <property type="term" value="F:RNA endonuclease activity"/>
    <property type="evidence" value="ECO:0007669"/>
    <property type="project" value="TreeGrafter"/>
</dbReference>
<dbReference type="PROSITE" id="PS01070">
    <property type="entry name" value="NUCLEASE_NON_SPEC"/>
    <property type="match status" value="1"/>
</dbReference>
<dbReference type="InterPro" id="IPR044925">
    <property type="entry name" value="His-Me_finger_sf"/>
</dbReference>
<dbReference type="GO" id="GO:0046872">
    <property type="term" value="F:metal ion binding"/>
    <property type="evidence" value="ECO:0007669"/>
    <property type="project" value="UniProtKB-KW"/>
</dbReference>
<keyword evidence="7" id="KW-0460">Magnesium</keyword>
<keyword evidence="11" id="KW-0472">Membrane</keyword>
<accession>A0A915EA29</accession>
<evidence type="ECO:0000256" key="5">
    <source>
        <dbReference type="ARBA" id="ARBA00022759"/>
    </source>
</evidence>
<keyword evidence="14" id="KW-1185">Reference proteome</keyword>
<evidence type="ECO:0000313" key="15">
    <source>
        <dbReference type="WBParaSite" id="jg4142"/>
    </source>
</evidence>
<protein>
    <recommendedName>
        <fullName evidence="10">Endonuclease</fullName>
        <ecNumber evidence="10">3.1.30.-</ecNumber>
    </recommendedName>
</protein>
<dbReference type="InterPro" id="IPR044929">
    <property type="entry name" value="DNA/RNA_non-sp_Endonuclease_sf"/>
</dbReference>
<dbReference type="SMART" id="SM00892">
    <property type="entry name" value="Endonuclease_NS"/>
    <property type="match status" value="1"/>
</dbReference>
<keyword evidence="5 10" id="KW-0255">Endonuclease</keyword>
<dbReference type="Proteomes" id="UP000887574">
    <property type="component" value="Unplaced"/>
</dbReference>
<dbReference type="InterPro" id="IPR040255">
    <property type="entry name" value="Non-specific_endonuclease"/>
</dbReference>
<comment type="cofactor">
    <cofactor evidence="1 10">
        <name>Mg(2+)</name>
        <dbReference type="ChEBI" id="CHEBI:18420"/>
    </cofactor>
</comment>
<evidence type="ECO:0000256" key="4">
    <source>
        <dbReference type="ARBA" id="ARBA00022723"/>
    </source>
</evidence>
<feature type="binding site" evidence="9">
    <location>
        <position position="93"/>
    </location>
    <ligand>
        <name>Mg(2+)</name>
        <dbReference type="ChEBI" id="CHEBI:18420"/>
        <note>catalytic</note>
    </ligand>
</feature>